<dbReference type="InterPro" id="IPR057448">
    <property type="entry name" value="BCL-11A_Znf_CCHC"/>
</dbReference>
<dbReference type="GO" id="GO:0003700">
    <property type="term" value="F:DNA-binding transcription factor activity"/>
    <property type="evidence" value="ECO:0007669"/>
    <property type="project" value="TreeGrafter"/>
</dbReference>
<evidence type="ECO:0000313" key="13">
    <source>
        <dbReference type="EnsemblMetazoa" id="CJA17884.1"/>
    </source>
</evidence>
<feature type="domain" description="C2H2-type" evidence="12">
    <location>
        <begin position="207"/>
        <end position="228"/>
    </location>
</feature>
<feature type="compositionally biased region" description="Low complexity" evidence="11">
    <location>
        <begin position="413"/>
        <end position="423"/>
    </location>
</feature>
<proteinExistence type="predicted"/>
<evidence type="ECO:0000256" key="4">
    <source>
        <dbReference type="ARBA" id="ARBA00022737"/>
    </source>
</evidence>
<dbReference type="Pfam" id="PF25491">
    <property type="entry name" value="CCHC_BCL-11A"/>
    <property type="match status" value="1"/>
</dbReference>
<evidence type="ECO:0000256" key="11">
    <source>
        <dbReference type="SAM" id="MobiDB-lite"/>
    </source>
</evidence>
<evidence type="ECO:0000256" key="2">
    <source>
        <dbReference type="ARBA" id="ARBA00022499"/>
    </source>
</evidence>
<dbReference type="InterPro" id="IPR013087">
    <property type="entry name" value="Znf_C2H2_type"/>
</dbReference>
<dbReference type="PROSITE" id="PS00028">
    <property type="entry name" value="ZINC_FINGER_C2H2_1"/>
    <property type="match status" value="1"/>
</dbReference>
<dbReference type="PANTHER" id="PTHR45993:SF6">
    <property type="entry name" value="C2H2-TYPE DOMAIN-CONTAINING PROTEIN"/>
    <property type="match status" value="1"/>
</dbReference>
<dbReference type="GO" id="GO:0000978">
    <property type="term" value="F:RNA polymerase II cis-regulatory region sequence-specific DNA binding"/>
    <property type="evidence" value="ECO:0007669"/>
    <property type="project" value="TreeGrafter"/>
</dbReference>
<evidence type="ECO:0000259" key="12">
    <source>
        <dbReference type="PROSITE" id="PS00028"/>
    </source>
</evidence>
<keyword evidence="7" id="KW-0832">Ubl conjugation</keyword>
<feature type="region of interest" description="Disordered" evidence="11">
    <location>
        <begin position="239"/>
        <end position="261"/>
    </location>
</feature>
<organism evidence="13 14">
    <name type="scientific">Caenorhabditis japonica</name>
    <dbReference type="NCBI Taxonomy" id="281687"/>
    <lineage>
        <taxon>Eukaryota</taxon>
        <taxon>Metazoa</taxon>
        <taxon>Ecdysozoa</taxon>
        <taxon>Nematoda</taxon>
        <taxon>Chromadorea</taxon>
        <taxon>Rhabditida</taxon>
        <taxon>Rhabditina</taxon>
        <taxon>Rhabditomorpha</taxon>
        <taxon>Rhabditoidea</taxon>
        <taxon>Rhabditidae</taxon>
        <taxon>Peloderinae</taxon>
        <taxon>Caenorhabditis</taxon>
    </lineage>
</organism>
<evidence type="ECO:0000313" key="14">
    <source>
        <dbReference type="Proteomes" id="UP000005237"/>
    </source>
</evidence>
<feature type="compositionally biased region" description="Low complexity" evidence="11">
    <location>
        <begin position="240"/>
        <end position="255"/>
    </location>
</feature>
<keyword evidence="9" id="KW-0804">Transcription</keyword>
<feature type="region of interest" description="Disordered" evidence="11">
    <location>
        <begin position="1"/>
        <end position="54"/>
    </location>
</feature>
<keyword evidence="6" id="KW-0862">Zinc</keyword>
<feature type="compositionally biased region" description="Low complexity" evidence="11">
    <location>
        <begin position="13"/>
        <end position="25"/>
    </location>
</feature>
<feature type="compositionally biased region" description="Polar residues" evidence="11">
    <location>
        <begin position="523"/>
        <end position="541"/>
    </location>
</feature>
<dbReference type="GO" id="GO:0006357">
    <property type="term" value="P:regulation of transcription by RNA polymerase II"/>
    <property type="evidence" value="ECO:0007669"/>
    <property type="project" value="TreeGrafter"/>
</dbReference>
<keyword evidence="14" id="KW-1185">Reference proteome</keyword>
<dbReference type="GO" id="GO:0008270">
    <property type="term" value="F:zinc ion binding"/>
    <property type="evidence" value="ECO:0007669"/>
    <property type="project" value="UniProtKB-KW"/>
</dbReference>
<keyword evidence="3" id="KW-0479">Metal-binding</keyword>
<evidence type="ECO:0000256" key="1">
    <source>
        <dbReference type="ARBA" id="ARBA00004123"/>
    </source>
</evidence>
<keyword evidence="4" id="KW-0677">Repeat</keyword>
<sequence>MSSGRSKSQTNETSSSSLSSSTSSLARRRKKANSEVDSGADEPTATGSNDDKSDYRLELKKRLTTFLTSGTPMASSDSGVESTAEVDLSELKASDSPMSHDGADSPRRDLDRTDIVVCGECHTSFSLGCFSNFIEHKVSNCGGKLTPSDDCEVTPRSFDRSRRRTFNPAALNRCGRSTSANPLLLNYNMDVTTDTNDLGNSTKSLTCCTCKERFADVWTLLKHSYNVHGLRICQETLPESDVSVTSTSSPTSNDSMLLPSSYRHSDAAPKVLHPTSIKSDAKLLNSYCSERLKELASRAGAGAGAGSGSGEQDQKPLMALRRLMPNEETEEEQVSAFTSTSLLNARASQPQLSAAPPVTTGFQSGSVPNVWMQPTILSAMQDYYASIQQMPYPMSNSTAVALLNLSNNLHQQQQQAQQQQAQQINGQISTPPQPQAQAQPALVSTPLFQSLNRLSTSDEPSAFTPRPASAAIRRRASPEEEMTPPRKSMKIEEDDPLIVVDDEDTIEADEDMEETEASELHENQCQIKNEQQAQQSQVAAN</sequence>
<evidence type="ECO:0000256" key="10">
    <source>
        <dbReference type="ARBA" id="ARBA00023242"/>
    </source>
</evidence>
<dbReference type="PANTHER" id="PTHR45993">
    <property type="entry name" value="B-CELL LYMPHOMA/LEUKEMIA 11"/>
    <property type="match status" value="1"/>
</dbReference>
<feature type="compositionally biased region" description="Polar residues" evidence="11">
    <location>
        <begin position="69"/>
        <end position="81"/>
    </location>
</feature>
<protein>
    <submittedName>
        <fullName evidence="13">C2H2-type domain-containing protein</fullName>
    </submittedName>
</protein>
<dbReference type="AlphaFoldDB" id="A0A8R1E213"/>
<evidence type="ECO:0000256" key="6">
    <source>
        <dbReference type="ARBA" id="ARBA00022833"/>
    </source>
</evidence>
<comment type="subcellular location">
    <subcellularLocation>
        <location evidence="1">Nucleus</location>
    </subcellularLocation>
</comment>
<dbReference type="Proteomes" id="UP000005237">
    <property type="component" value="Unassembled WGS sequence"/>
</dbReference>
<evidence type="ECO:0000256" key="7">
    <source>
        <dbReference type="ARBA" id="ARBA00022843"/>
    </source>
</evidence>
<dbReference type="InterPro" id="IPR051497">
    <property type="entry name" value="Dev/Hematopoietic_TF"/>
</dbReference>
<keyword evidence="2" id="KW-1017">Isopeptide bond</keyword>
<dbReference type="GO" id="GO:0005634">
    <property type="term" value="C:nucleus"/>
    <property type="evidence" value="ECO:0007669"/>
    <property type="project" value="UniProtKB-SubCell"/>
</dbReference>
<feature type="compositionally biased region" description="Polar residues" evidence="11">
    <location>
        <begin position="1"/>
        <end position="12"/>
    </location>
</feature>
<evidence type="ECO:0000256" key="8">
    <source>
        <dbReference type="ARBA" id="ARBA00023015"/>
    </source>
</evidence>
<keyword evidence="10" id="KW-0539">Nucleus</keyword>
<accession>A0A8R1E213</accession>
<reference evidence="14" key="1">
    <citation type="submission" date="2010-08" db="EMBL/GenBank/DDBJ databases">
        <authorList>
            <consortium name="Caenorhabditis japonica Sequencing Consortium"/>
            <person name="Wilson R.K."/>
        </authorList>
    </citation>
    <scope>NUCLEOTIDE SEQUENCE [LARGE SCALE GENOMIC DNA]</scope>
    <source>
        <strain evidence="14">DF5081</strain>
    </source>
</reference>
<dbReference type="EnsemblMetazoa" id="CJA17884.1">
    <property type="protein sequence ID" value="CJA17884.1"/>
    <property type="gene ID" value="WBGene00137089"/>
</dbReference>
<feature type="region of interest" description="Disordered" evidence="11">
    <location>
        <begin position="413"/>
        <end position="440"/>
    </location>
</feature>
<reference evidence="13" key="2">
    <citation type="submission" date="2022-06" db="UniProtKB">
        <authorList>
            <consortium name="EnsemblMetazoa"/>
        </authorList>
    </citation>
    <scope>IDENTIFICATION</scope>
    <source>
        <strain evidence="13">DF5081</strain>
    </source>
</reference>
<feature type="region of interest" description="Disordered" evidence="11">
    <location>
        <begin position="454"/>
        <end position="541"/>
    </location>
</feature>
<evidence type="ECO:0000256" key="3">
    <source>
        <dbReference type="ARBA" id="ARBA00022723"/>
    </source>
</evidence>
<keyword evidence="8" id="KW-0805">Transcription regulation</keyword>
<feature type="region of interest" description="Disordered" evidence="11">
    <location>
        <begin position="69"/>
        <end position="109"/>
    </location>
</feature>
<keyword evidence="5" id="KW-0863">Zinc-finger</keyword>
<feature type="compositionally biased region" description="Acidic residues" evidence="11">
    <location>
        <begin position="492"/>
        <end position="517"/>
    </location>
</feature>
<evidence type="ECO:0000256" key="5">
    <source>
        <dbReference type="ARBA" id="ARBA00022771"/>
    </source>
</evidence>
<name>A0A8R1E213_CAEJA</name>
<evidence type="ECO:0000256" key="9">
    <source>
        <dbReference type="ARBA" id="ARBA00023163"/>
    </source>
</evidence>